<dbReference type="InterPro" id="IPR050481">
    <property type="entry name" value="UDP-glycosyltransf_plant"/>
</dbReference>
<evidence type="ECO:0000256" key="2">
    <source>
        <dbReference type="ARBA" id="ARBA00022679"/>
    </source>
</evidence>
<dbReference type="PANTHER" id="PTHR48049:SF132">
    <property type="entry name" value="GLYCOSYLTRANSFERASE"/>
    <property type="match status" value="1"/>
</dbReference>
<keyword evidence="2 3" id="KW-0808">Transferase</keyword>
<dbReference type="InterPro" id="IPR006326">
    <property type="entry name" value="UDPGT_MGT-like"/>
</dbReference>
<evidence type="ECO:0000313" key="4">
    <source>
        <dbReference type="Proteomes" id="UP000542674"/>
    </source>
</evidence>
<dbReference type="Gene3D" id="3.40.50.2000">
    <property type="entry name" value="Glycogen Phosphorylase B"/>
    <property type="match status" value="2"/>
</dbReference>
<reference evidence="3 4" key="1">
    <citation type="submission" date="2020-08" db="EMBL/GenBank/DDBJ databases">
        <title>Sequencing the genomes of 1000 actinobacteria strains.</title>
        <authorList>
            <person name="Klenk H.-P."/>
        </authorList>
    </citation>
    <scope>NUCLEOTIDE SEQUENCE [LARGE SCALE GENOMIC DNA]</scope>
    <source>
        <strain evidence="3 4">DSM 45084</strain>
    </source>
</reference>
<dbReference type="EMBL" id="JACHJS010000001">
    <property type="protein sequence ID" value="MBB4965485.1"/>
    <property type="molecule type" value="Genomic_DNA"/>
</dbReference>
<dbReference type="CDD" id="cd03784">
    <property type="entry name" value="GT1_Gtf-like"/>
    <property type="match status" value="1"/>
</dbReference>
<gene>
    <name evidence="3" type="ORF">F4559_002844</name>
</gene>
<protein>
    <submittedName>
        <fullName evidence="3">MGT family glycosyltransferase</fullName>
    </submittedName>
</protein>
<dbReference type="PANTHER" id="PTHR48049">
    <property type="entry name" value="GLYCOSYLTRANSFERASE"/>
    <property type="match status" value="1"/>
</dbReference>
<evidence type="ECO:0000313" key="3">
    <source>
        <dbReference type="EMBL" id="MBB4965485.1"/>
    </source>
</evidence>
<dbReference type="Proteomes" id="UP000542674">
    <property type="component" value="Unassembled WGS sequence"/>
</dbReference>
<dbReference type="AlphaFoldDB" id="A0A7W7T2N2"/>
<dbReference type="SUPFAM" id="SSF53756">
    <property type="entry name" value="UDP-Glycosyltransferase/glycogen phosphorylase"/>
    <property type="match status" value="1"/>
</dbReference>
<dbReference type="RefSeq" id="WP_184669038.1">
    <property type="nucleotide sequence ID" value="NZ_BAABAI010000001.1"/>
</dbReference>
<dbReference type="GO" id="GO:0035251">
    <property type="term" value="F:UDP-glucosyltransferase activity"/>
    <property type="evidence" value="ECO:0007669"/>
    <property type="project" value="InterPro"/>
</dbReference>
<comment type="caution">
    <text evidence="3">The sequence shown here is derived from an EMBL/GenBank/DDBJ whole genome shotgun (WGS) entry which is preliminary data.</text>
</comment>
<accession>A0A7W7T2N2</accession>
<dbReference type="InterPro" id="IPR002213">
    <property type="entry name" value="UDP_glucos_trans"/>
</dbReference>
<name>A0A7W7T2N2_9PSEU</name>
<dbReference type="FunFam" id="3.40.50.2000:FF:000072">
    <property type="entry name" value="Glycosyl transferase"/>
    <property type="match status" value="1"/>
</dbReference>
<organism evidence="3 4">
    <name type="scientific">Saccharothrix violaceirubra</name>
    <dbReference type="NCBI Taxonomy" id="413306"/>
    <lineage>
        <taxon>Bacteria</taxon>
        <taxon>Bacillati</taxon>
        <taxon>Actinomycetota</taxon>
        <taxon>Actinomycetes</taxon>
        <taxon>Pseudonocardiales</taxon>
        <taxon>Pseudonocardiaceae</taxon>
        <taxon>Saccharothrix</taxon>
    </lineage>
</organism>
<comment type="similarity">
    <text evidence="1">Belongs to the UDP-glycosyltransferase family.</text>
</comment>
<dbReference type="Pfam" id="PF00201">
    <property type="entry name" value="UDPGT"/>
    <property type="match status" value="1"/>
</dbReference>
<keyword evidence="4" id="KW-1185">Reference proteome</keyword>
<proteinExistence type="inferred from homology"/>
<dbReference type="NCBIfam" id="TIGR01426">
    <property type="entry name" value="MGT"/>
    <property type="match status" value="1"/>
</dbReference>
<evidence type="ECO:0000256" key="1">
    <source>
        <dbReference type="ARBA" id="ARBA00009995"/>
    </source>
</evidence>
<sequence length="391" mass="41475">MAHFAFVSAPAAGHVNPTLPLVEELVRRGHRVSYATGPATADGTARAGATPVVLPSELPPDMDSLGGFTPEDLAITLEHFVGDAEASFPVLAEHFEADRPDVVCYDSVTFTGRMLANLLGVPEVALVPTFAENERFSATSVYLPPTFDHGHPRLVAAIGRMAEFAAGHTFLENPNLMFGHVAPTSVVFLPRSFQLAADTFDSRFHFVGPSLGSWQDAEEWTPASDDPVLLISLGTVFNARPEFYRTCVEAFADTGWEVVMSVGSLDPGTLGPLPATVSVHTRVPQVAVLRHASVFLSHAGMNSVLESLWHGVPLVTVPQIPEQRAVAARTAELGLGVVVDRPTPEALRAAVASATVLRPAAEAVGETLRSRPGAPVAADVLTGLLTRETTC</sequence>